<accession>A0AA39THB5</accession>
<proteinExistence type="predicted"/>
<dbReference type="Proteomes" id="UP001175000">
    <property type="component" value="Unassembled WGS sequence"/>
</dbReference>
<dbReference type="Gene3D" id="1.20.58.340">
    <property type="entry name" value="Magnesium transport protein CorA, transmembrane region"/>
    <property type="match status" value="1"/>
</dbReference>
<reference evidence="2" key="1">
    <citation type="submission" date="2023-06" db="EMBL/GenBank/DDBJ databases">
        <title>Genome-scale phylogeny and comparative genomics of the fungal order Sordariales.</title>
        <authorList>
            <consortium name="Lawrence Berkeley National Laboratory"/>
            <person name="Hensen N."/>
            <person name="Bonometti L."/>
            <person name="Westerberg I."/>
            <person name="Brannstrom I.O."/>
            <person name="Guillou S."/>
            <person name="Cros-Aarteil S."/>
            <person name="Calhoun S."/>
            <person name="Haridas S."/>
            <person name="Kuo A."/>
            <person name="Mondo S."/>
            <person name="Pangilinan J."/>
            <person name="Riley R."/>
            <person name="Labutti K."/>
            <person name="Andreopoulos B."/>
            <person name="Lipzen A."/>
            <person name="Chen C."/>
            <person name="Yanf M."/>
            <person name="Daum C."/>
            <person name="Ng V."/>
            <person name="Clum A."/>
            <person name="Steindorff A."/>
            <person name="Ohm R."/>
            <person name="Martin F."/>
            <person name="Silar P."/>
            <person name="Natvig D."/>
            <person name="Lalanne C."/>
            <person name="Gautier V."/>
            <person name="Ament-Velasquez S.L."/>
            <person name="Kruys A."/>
            <person name="Hutchinson M.I."/>
            <person name="Powell A.J."/>
            <person name="Barry K."/>
            <person name="Miller A.N."/>
            <person name="Grigoriev I.V."/>
            <person name="Debuchy R."/>
            <person name="Gladieux P."/>
            <person name="Thoren M.H."/>
            <person name="Johannesson H."/>
        </authorList>
    </citation>
    <scope>NUCLEOTIDE SEQUENCE</scope>
    <source>
        <strain evidence="2">CBS 606.72</strain>
    </source>
</reference>
<gene>
    <name evidence="2" type="ORF">B0T14DRAFT_571015</name>
</gene>
<evidence type="ECO:0000256" key="1">
    <source>
        <dbReference type="SAM" id="Phobius"/>
    </source>
</evidence>
<sequence length="202" mass="22150">MTGFSPWAKQADGPEELGKSTSLGLDDLSLASRAIGAALVALEDHTRQLRSLQKATEAYIQAGFADISSVNESHDVVSVIKVLMQRMDAWEIRLDYLQGLAKNQMTVLFNLVARYDAASSIAIALSARKDSAYMKIIAIMTMVFLPATFLAALFAVPSLRWDSSPVIQDNFWVYWAFAIPATLLVFGFWTWLSGDGPIDVGP</sequence>
<feature type="transmembrane region" description="Helical" evidence="1">
    <location>
        <begin position="171"/>
        <end position="192"/>
    </location>
</feature>
<dbReference type="AlphaFoldDB" id="A0AA39THB5"/>
<dbReference type="EMBL" id="JAULSU010000007">
    <property type="protein sequence ID" value="KAK0611092.1"/>
    <property type="molecule type" value="Genomic_DNA"/>
</dbReference>
<keyword evidence="3" id="KW-1185">Reference proteome</keyword>
<organism evidence="2 3">
    <name type="scientific">Immersiella caudata</name>
    <dbReference type="NCBI Taxonomy" id="314043"/>
    <lineage>
        <taxon>Eukaryota</taxon>
        <taxon>Fungi</taxon>
        <taxon>Dikarya</taxon>
        <taxon>Ascomycota</taxon>
        <taxon>Pezizomycotina</taxon>
        <taxon>Sordariomycetes</taxon>
        <taxon>Sordariomycetidae</taxon>
        <taxon>Sordariales</taxon>
        <taxon>Lasiosphaeriaceae</taxon>
        <taxon>Immersiella</taxon>
    </lineage>
</organism>
<evidence type="ECO:0000313" key="2">
    <source>
        <dbReference type="EMBL" id="KAK0611092.1"/>
    </source>
</evidence>
<feature type="transmembrane region" description="Helical" evidence="1">
    <location>
        <begin position="136"/>
        <end position="159"/>
    </location>
</feature>
<keyword evidence="1" id="KW-0472">Membrane</keyword>
<comment type="caution">
    <text evidence="2">The sequence shown here is derived from an EMBL/GenBank/DDBJ whole genome shotgun (WGS) entry which is preliminary data.</text>
</comment>
<evidence type="ECO:0000313" key="3">
    <source>
        <dbReference type="Proteomes" id="UP001175000"/>
    </source>
</evidence>
<keyword evidence="1" id="KW-0812">Transmembrane</keyword>
<name>A0AA39THB5_9PEZI</name>
<protein>
    <submittedName>
        <fullName evidence="2">Uncharacterized protein</fullName>
    </submittedName>
</protein>
<keyword evidence="1" id="KW-1133">Transmembrane helix</keyword>